<reference evidence="2 3" key="1">
    <citation type="submission" date="2016-11" db="EMBL/GenBank/DDBJ databases">
        <title>Study of marine rhodopsin-containing bacteria.</title>
        <authorList>
            <person name="Yoshizawa S."/>
            <person name="Kumagai Y."/>
            <person name="Kogure K."/>
        </authorList>
    </citation>
    <scope>NUCLEOTIDE SEQUENCE [LARGE SCALE GENOMIC DNA]</scope>
    <source>
        <strain evidence="2 3">SAORIC-28</strain>
    </source>
</reference>
<dbReference type="Pfam" id="PF12158">
    <property type="entry name" value="DUF3592"/>
    <property type="match status" value="1"/>
</dbReference>
<dbReference type="EMBL" id="MQWD01000001">
    <property type="protein sequence ID" value="PAP75689.1"/>
    <property type="molecule type" value="Genomic_DNA"/>
</dbReference>
<evidence type="ECO:0000313" key="3">
    <source>
        <dbReference type="Proteomes" id="UP000216339"/>
    </source>
</evidence>
<sequence>MASAPPPHPSAIALIGLGAVTLLIGAAGLWAAASLAVSGDASTAWVEVKGEVVESGVDTRRSVHASDLRDPYGPPTYEHRPVVRYTYAVDGRTYTADRVHFGEKNAADGDRGRDRAQAEADRYPTGTPVTVYVDPADPTDAVLEPGRQSTPWMIGVGGIAFLGGIALVGLGIRARRVGPP</sequence>
<name>A0A271IYV5_9BACT</name>
<dbReference type="RefSeq" id="WP_179299465.1">
    <property type="nucleotide sequence ID" value="NZ_MQWD01000001.1"/>
</dbReference>
<dbReference type="AlphaFoldDB" id="A0A271IYV5"/>
<evidence type="ECO:0000259" key="1">
    <source>
        <dbReference type="Pfam" id="PF12158"/>
    </source>
</evidence>
<organism evidence="2 3">
    <name type="scientific">Rubrivirga marina</name>
    <dbReference type="NCBI Taxonomy" id="1196024"/>
    <lineage>
        <taxon>Bacteria</taxon>
        <taxon>Pseudomonadati</taxon>
        <taxon>Rhodothermota</taxon>
        <taxon>Rhodothermia</taxon>
        <taxon>Rhodothermales</taxon>
        <taxon>Rubricoccaceae</taxon>
        <taxon>Rubrivirga</taxon>
    </lineage>
</organism>
<dbReference type="InterPro" id="IPR021994">
    <property type="entry name" value="DUF3592"/>
</dbReference>
<protein>
    <recommendedName>
        <fullName evidence="1">DUF3592 domain-containing protein</fullName>
    </recommendedName>
</protein>
<comment type="caution">
    <text evidence="2">The sequence shown here is derived from an EMBL/GenBank/DDBJ whole genome shotgun (WGS) entry which is preliminary data.</text>
</comment>
<evidence type="ECO:0000313" key="2">
    <source>
        <dbReference type="EMBL" id="PAP75689.1"/>
    </source>
</evidence>
<keyword evidence="3" id="KW-1185">Reference proteome</keyword>
<accession>A0A271IYV5</accession>
<gene>
    <name evidence="2" type="ORF">BSZ37_04180</name>
</gene>
<feature type="domain" description="DUF3592" evidence="1">
    <location>
        <begin position="49"/>
        <end position="147"/>
    </location>
</feature>
<proteinExistence type="predicted"/>
<dbReference type="Proteomes" id="UP000216339">
    <property type="component" value="Unassembled WGS sequence"/>
</dbReference>